<feature type="region of interest" description="Disordered" evidence="11">
    <location>
        <begin position="416"/>
        <end position="546"/>
    </location>
</feature>
<evidence type="ECO:0000256" key="7">
    <source>
        <dbReference type="ARBA" id="ARBA00023004"/>
    </source>
</evidence>
<gene>
    <name evidence="13" type="primary">cofG</name>
    <name evidence="13" type="ORF">MRBLWS13_002231</name>
</gene>
<evidence type="ECO:0000256" key="4">
    <source>
        <dbReference type="ARBA" id="ARBA00022485"/>
    </source>
</evidence>
<evidence type="ECO:0000313" key="13">
    <source>
        <dbReference type="EMBL" id="WZO34569.1"/>
    </source>
</evidence>
<reference evidence="13" key="1">
    <citation type="submission" date="2024-04" db="EMBL/GenBank/DDBJ databases">
        <authorList>
            <person name="Roder T."/>
            <person name="Oberhansli S."/>
            <person name="Kreuzer M."/>
        </authorList>
    </citation>
    <scope>NUCLEOTIDE SEQUENCE</scope>
    <source>
        <strain evidence="13">LWS13-1.2</strain>
    </source>
</reference>
<feature type="compositionally biased region" description="Polar residues" evidence="11">
    <location>
        <begin position="529"/>
        <end position="540"/>
    </location>
</feature>
<dbReference type="GO" id="GO:0051539">
    <property type="term" value="F:4 iron, 4 sulfur cluster binding"/>
    <property type="evidence" value="ECO:0007669"/>
    <property type="project" value="UniProtKB-KW"/>
</dbReference>
<dbReference type="NCBIfam" id="NF004884">
    <property type="entry name" value="PRK06245.1"/>
    <property type="match status" value="1"/>
</dbReference>
<dbReference type="GO" id="GO:0044689">
    <property type="term" value="F:7,8-didemethyl-8-hydroxy-5-deazariboflavin synthase activity"/>
    <property type="evidence" value="ECO:0007669"/>
    <property type="project" value="UniProtKB-EC"/>
</dbReference>
<keyword evidence="9 13" id="KW-0456">Lyase</keyword>
<dbReference type="InterPro" id="IPR058240">
    <property type="entry name" value="rSAM_sf"/>
</dbReference>
<feature type="compositionally biased region" description="Low complexity" evidence="11">
    <location>
        <begin position="476"/>
        <end position="491"/>
    </location>
</feature>
<sequence>MSPSVTAPPAAASPAAVDAALARAATGERLDAADAETLLAATGEQFERLLAIAGELRDAGLAASGRPGMITYSRKVFVPLTTLCRDRCHYCVFVDTPGQLLKKRKPAYMSPEQVLAVVRQGQAMGCKEVLLTLGDRPEDRWPEARAWLDEHGFASTIEYVAHIARLVTAETGLLAHANPGVMSSEELRVLRPIAPSMGMMLETTSRRLFEEPGQVHFGSPDKDPAVRLEVIDAAGRERVPFTTGILVGIGETAADRAESLVAIRGAHERHMIDGQGHVQEVIVQNFRAKPRTAMQAAPDADLLEYVAAVAVARLVMGPRMRIQVPPNLSDPTEFDLLVRAGADDWGGVSPLTADHVNPERPWPHLDDLARMTAELGFELRERLTAQPEFVLEAETWIDSDLRPAVTALADPATGLAAAPSRAPGAGVSSSGARAPFAQRPEPVSGASSEPAASAEPAPRSLSERGTSETKRPQPAPRSSSERPSTSSGTASETKRPQPAPRSSSERPSTSSGTASETKRPQPAPRSLSERPSTSSGTASPQPGHGAVRADIRRLTDAAAADPLALDDAEWVALLEATGDDLDVLAATADDVRRYTVGEAVTLVVNRNLTSSGLRAAATDDPATFTLDDVGAIAADAWDLGATELCVQGLLPPEVDASGYLDIARAVKAAAPGIHLHAYRPQDVRDLADRSGLGLDAALAALREAGVDTVPGTGVKVLSERVRGLVAPGDLEIDRWIEGITAAHRAGLRSTSVLFYGHVETTAERVAHLRRLRAIQGASTSSATGGGFTEFVPIPLPGPAGGVPLVPGRASLDEHRAMVAVSRLLLSGSIPHVQIPWTRVGREASVVLLQSGGDDLGGTLLDGRVKPEAGIEHGLELPVTDAAAMVARLFRPFRRRTTTYGQATR</sequence>
<dbReference type="PANTHER" id="PTHR43076">
    <property type="entry name" value="FO SYNTHASE (COFH)"/>
    <property type="match status" value="1"/>
</dbReference>
<dbReference type="SFLD" id="SFLDG01388">
    <property type="entry name" value="7_8-didemethyl-8-hydroxy-5-dea"/>
    <property type="match status" value="1"/>
</dbReference>
<dbReference type="Pfam" id="PF04055">
    <property type="entry name" value="Radical_SAM"/>
    <property type="match status" value="1"/>
</dbReference>
<proteinExistence type="inferred from homology"/>
<dbReference type="AlphaFoldDB" id="A0AAU6SCC4"/>
<feature type="domain" description="Radical SAM core" evidence="12">
    <location>
        <begin position="70"/>
        <end position="325"/>
    </location>
</feature>
<dbReference type="EMBL" id="CP151632">
    <property type="protein sequence ID" value="WZO34569.1"/>
    <property type="molecule type" value="Genomic_DNA"/>
</dbReference>
<dbReference type="SFLD" id="SFLDF00294">
    <property type="entry name" value="7_8-didemethyl-8-hydroxy-5-dea"/>
    <property type="match status" value="1"/>
</dbReference>
<keyword evidence="7" id="KW-0408">Iron</keyword>
<dbReference type="InterPro" id="IPR034405">
    <property type="entry name" value="F420"/>
</dbReference>
<dbReference type="NCBIfam" id="TIGR03550">
    <property type="entry name" value="F420_cofG"/>
    <property type="match status" value="1"/>
</dbReference>
<feature type="domain" description="Radical SAM core" evidence="12">
    <location>
        <begin position="588"/>
        <end position="828"/>
    </location>
</feature>
<dbReference type="EC" id="4.3.1.32" evidence="3"/>
<dbReference type="CDD" id="cd01335">
    <property type="entry name" value="Radical_SAM"/>
    <property type="match status" value="1"/>
</dbReference>
<comment type="pathway">
    <text evidence="2">Cofactor biosynthesis; coenzyme F0 biosynthesis.</text>
</comment>
<dbReference type="SFLD" id="SFLDG01064">
    <property type="entry name" value="F420__menaquinone_cofactor_bio"/>
    <property type="match status" value="1"/>
</dbReference>
<dbReference type="HAMAP" id="MF_01611">
    <property type="entry name" value="FO_synth_sub1"/>
    <property type="match status" value="1"/>
</dbReference>
<evidence type="ECO:0000256" key="5">
    <source>
        <dbReference type="ARBA" id="ARBA00022691"/>
    </source>
</evidence>
<dbReference type="SFLD" id="SFLDS00029">
    <property type="entry name" value="Radical_SAM"/>
    <property type="match status" value="1"/>
</dbReference>
<accession>A0AAU6SCC4</accession>
<evidence type="ECO:0000256" key="9">
    <source>
        <dbReference type="ARBA" id="ARBA00023239"/>
    </source>
</evidence>
<dbReference type="InterPro" id="IPR006638">
    <property type="entry name" value="Elp3/MiaA/NifB-like_rSAM"/>
</dbReference>
<name>A0AAU6SCC4_9MICO</name>
<dbReference type="GO" id="GO:0046872">
    <property type="term" value="F:metal ion binding"/>
    <property type="evidence" value="ECO:0007669"/>
    <property type="project" value="UniProtKB-KW"/>
</dbReference>
<dbReference type="GO" id="GO:0016765">
    <property type="term" value="F:transferase activity, transferring alkyl or aryl (other than methyl) groups"/>
    <property type="evidence" value="ECO:0007669"/>
    <property type="project" value="InterPro"/>
</dbReference>
<evidence type="ECO:0000256" key="3">
    <source>
        <dbReference type="ARBA" id="ARBA00012126"/>
    </source>
</evidence>
<dbReference type="InterPro" id="IPR007197">
    <property type="entry name" value="rSAM"/>
</dbReference>
<keyword evidence="5" id="KW-0949">S-adenosyl-L-methionine</keyword>
<evidence type="ECO:0000256" key="6">
    <source>
        <dbReference type="ARBA" id="ARBA00022723"/>
    </source>
</evidence>
<dbReference type="InterPro" id="IPR019939">
    <property type="entry name" value="CofG_family"/>
</dbReference>
<dbReference type="InterPro" id="IPR013785">
    <property type="entry name" value="Aldolase_TIM"/>
</dbReference>
<comment type="catalytic activity">
    <reaction evidence="10">
        <text>5-amino-5-(4-hydroxybenzyl)-6-(D-ribitylimino)-5,6-dihydrouracil + S-adenosyl-L-methionine = 7,8-didemethyl-8-hydroxy-5-deazariboflavin + 5'-deoxyadenosine + L-methionine + NH4(+) + H(+)</text>
        <dbReference type="Rhea" id="RHEA:55204"/>
        <dbReference type="ChEBI" id="CHEBI:15378"/>
        <dbReference type="ChEBI" id="CHEBI:17319"/>
        <dbReference type="ChEBI" id="CHEBI:28938"/>
        <dbReference type="ChEBI" id="CHEBI:57844"/>
        <dbReference type="ChEBI" id="CHEBI:59789"/>
        <dbReference type="ChEBI" id="CHEBI:59904"/>
        <dbReference type="ChEBI" id="CHEBI:85936"/>
        <dbReference type="EC" id="4.3.1.32"/>
    </reaction>
</comment>
<comment type="cofactor">
    <cofactor evidence="1">
        <name>[4Fe-4S] cluster</name>
        <dbReference type="ChEBI" id="CHEBI:49883"/>
    </cofactor>
</comment>
<organism evidence="13">
    <name type="scientific">Microbacterium sp. LWS13-1.2</name>
    <dbReference type="NCBI Taxonomy" id="3135264"/>
    <lineage>
        <taxon>Bacteria</taxon>
        <taxon>Bacillati</taxon>
        <taxon>Actinomycetota</taxon>
        <taxon>Actinomycetes</taxon>
        <taxon>Micrococcales</taxon>
        <taxon>Microbacteriaceae</taxon>
        <taxon>Microbacterium</taxon>
    </lineage>
</organism>
<feature type="compositionally biased region" description="Low complexity" evidence="11">
    <location>
        <begin position="440"/>
        <end position="460"/>
    </location>
</feature>
<evidence type="ECO:0000256" key="1">
    <source>
        <dbReference type="ARBA" id="ARBA00001966"/>
    </source>
</evidence>
<keyword evidence="8" id="KW-0411">Iron-sulfur</keyword>
<dbReference type="PROSITE" id="PS51918">
    <property type="entry name" value="RADICAL_SAM"/>
    <property type="match status" value="2"/>
</dbReference>
<evidence type="ECO:0000256" key="10">
    <source>
        <dbReference type="ARBA" id="ARBA00048974"/>
    </source>
</evidence>
<dbReference type="Gene3D" id="3.20.20.70">
    <property type="entry name" value="Aldolase class I"/>
    <property type="match status" value="2"/>
</dbReference>
<protein>
    <recommendedName>
        <fullName evidence="3">7,8-didemethyl-8-hydroxy-5-deazariboflavin synthase</fullName>
        <ecNumber evidence="3">4.3.1.32</ecNumber>
    </recommendedName>
</protein>
<dbReference type="RefSeq" id="WP_349429040.1">
    <property type="nucleotide sequence ID" value="NZ_CP151632.1"/>
</dbReference>
<dbReference type="PANTHER" id="PTHR43076:SF1">
    <property type="entry name" value="LIPOYL SYNTHASE 2"/>
    <property type="match status" value="1"/>
</dbReference>
<keyword evidence="4" id="KW-0004">4Fe-4S</keyword>
<evidence type="ECO:0000256" key="2">
    <source>
        <dbReference type="ARBA" id="ARBA00004712"/>
    </source>
</evidence>
<evidence type="ECO:0000256" key="11">
    <source>
        <dbReference type="SAM" id="MobiDB-lite"/>
    </source>
</evidence>
<dbReference type="SMART" id="SM00729">
    <property type="entry name" value="Elp3"/>
    <property type="match status" value="1"/>
</dbReference>
<keyword evidence="6" id="KW-0479">Metal-binding</keyword>
<evidence type="ECO:0000256" key="8">
    <source>
        <dbReference type="ARBA" id="ARBA00023014"/>
    </source>
</evidence>
<feature type="compositionally biased region" description="Low complexity" evidence="11">
    <location>
        <begin position="500"/>
        <end position="515"/>
    </location>
</feature>
<feature type="compositionally biased region" description="Basic and acidic residues" evidence="11">
    <location>
        <begin position="461"/>
        <end position="471"/>
    </location>
</feature>
<dbReference type="SUPFAM" id="SSF102114">
    <property type="entry name" value="Radical SAM enzymes"/>
    <property type="match status" value="2"/>
</dbReference>
<evidence type="ECO:0000259" key="12">
    <source>
        <dbReference type="PROSITE" id="PS51918"/>
    </source>
</evidence>